<dbReference type="Proteomes" id="UP001195965">
    <property type="component" value="Chromosome"/>
</dbReference>
<sequence length="360" mass="39597">MPSDLSEGLQIQSLRVELGGRAVLADVNLRQDTGSYACLLGESGSGKSTLLATIAGLIRPQLGGISIHGQVLSEGKTFLPPERREIGMVFQDAALWPHMSILDNVLYPLRARRQSVDKSRAMALLERMAIPTAAARRRPHELSGGQQQRVAIARAIIAKPRIVLLDEPLSALDHGVRENLREFLHGLFAEEGITALHVTHDPGEAFYLGRRVGVLNGGHLEQWDTPERLYQRPASLVVARLGGSVRAIQVPVQELRGQESVCPWEGRHWTVPAAPELQGASRATLLLRPSDLELDEAPAAAPEAQVRHAHWHDGQYLLTLQASDGQEFLAYSRQGDLGPRRWLLRQGHGWCIPVQSSVNR</sequence>
<reference evidence="1 2" key="1">
    <citation type="journal article" date="2021" name="ISME J.">
        <title>Genomic evolution of the class Acidithiobacillia: deep-branching Proteobacteria living in extreme acidic conditions.</title>
        <authorList>
            <person name="Moya-Beltran A."/>
            <person name="Beard S."/>
            <person name="Rojas-Villalobos C."/>
            <person name="Issotta F."/>
            <person name="Gallardo Y."/>
            <person name="Ulloa R."/>
            <person name="Giaveno A."/>
            <person name="Degli Esposti M."/>
            <person name="Johnson D.B."/>
            <person name="Quatrini R."/>
        </authorList>
    </citation>
    <scope>NUCLEOTIDE SEQUENCE [LARGE SCALE GENOMIC DNA]</scope>
    <source>
        <strain evidence="1 2">GG1-14</strain>
    </source>
</reference>
<keyword evidence="1" id="KW-0547">Nucleotide-binding</keyword>
<keyword evidence="2" id="KW-1185">Reference proteome</keyword>
<evidence type="ECO:0000313" key="2">
    <source>
        <dbReference type="Proteomes" id="UP001195965"/>
    </source>
</evidence>
<dbReference type="EMBL" id="CP127526">
    <property type="protein sequence ID" value="XRI73792.1"/>
    <property type="molecule type" value="Genomic_DNA"/>
</dbReference>
<gene>
    <name evidence="1" type="ORF">HHS34_000985</name>
</gene>
<name>A0ACD5HGQ4_9PROT</name>
<keyword evidence="1" id="KW-0067">ATP-binding</keyword>
<protein>
    <submittedName>
        <fullName evidence="1">ABC transporter ATP-binding protein</fullName>
    </submittedName>
</protein>
<proteinExistence type="predicted"/>
<organism evidence="1 2">
    <name type="scientific">Acidithiobacillus montserratensis</name>
    <dbReference type="NCBI Taxonomy" id="2729135"/>
    <lineage>
        <taxon>Bacteria</taxon>
        <taxon>Pseudomonadati</taxon>
        <taxon>Pseudomonadota</taxon>
        <taxon>Acidithiobacillia</taxon>
        <taxon>Acidithiobacillales</taxon>
        <taxon>Acidithiobacillaceae</taxon>
        <taxon>Acidithiobacillus</taxon>
    </lineage>
</organism>
<accession>A0ACD5HGQ4</accession>
<evidence type="ECO:0000313" key="1">
    <source>
        <dbReference type="EMBL" id="XRI73792.1"/>
    </source>
</evidence>